<dbReference type="InterPro" id="IPR016163">
    <property type="entry name" value="Ald_DH_C"/>
</dbReference>
<feature type="domain" description="Aldehyde dehydrogenase" evidence="3">
    <location>
        <begin position="8"/>
        <end position="470"/>
    </location>
</feature>
<dbReference type="InterPro" id="IPR016161">
    <property type="entry name" value="Ald_DH/histidinol_DH"/>
</dbReference>
<organism evidence="4 5">
    <name type="scientific">Mesobacillus campisalis</name>
    <dbReference type="NCBI Taxonomy" id="1408103"/>
    <lineage>
        <taxon>Bacteria</taxon>
        <taxon>Bacillati</taxon>
        <taxon>Bacillota</taxon>
        <taxon>Bacilli</taxon>
        <taxon>Bacillales</taxon>
        <taxon>Bacillaceae</taxon>
        <taxon>Mesobacillus</taxon>
    </lineage>
</organism>
<name>A0A0M2T3K0_9BACI</name>
<evidence type="ECO:0000256" key="1">
    <source>
        <dbReference type="ARBA" id="ARBA00009986"/>
    </source>
</evidence>
<comment type="caution">
    <text evidence="4">The sequence shown here is derived from an EMBL/GenBank/DDBJ whole genome shotgun (WGS) entry which is preliminary data.</text>
</comment>
<protein>
    <submittedName>
        <fullName evidence="4">Succinate-semialdehyde dehydrogenase</fullName>
        <ecNumber evidence="4">1.2.1.16</ecNumber>
    </submittedName>
</protein>
<proteinExistence type="inferred from homology"/>
<dbReference type="AlphaFoldDB" id="A0A0M2T3K0"/>
<dbReference type="CDD" id="cd07103">
    <property type="entry name" value="ALDH_F5_SSADH_GabD"/>
    <property type="match status" value="1"/>
</dbReference>
<evidence type="ECO:0000259" key="3">
    <source>
        <dbReference type="Pfam" id="PF00171"/>
    </source>
</evidence>
<dbReference type="RefSeq" id="WP_046521773.1">
    <property type="nucleotide sequence ID" value="NZ_LAYY01000001.1"/>
</dbReference>
<keyword evidence="5" id="KW-1185">Reference proteome</keyword>
<dbReference type="FunFam" id="3.40.605.10:FF:000005">
    <property type="entry name" value="Succinate-semialdehyde dehydrogenase I"/>
    <property type="match status" value="1"/>
</dbReference>
<dbReference type="PROSITE" id="PS00070">
    <property type="entry name" value="ALDEHYDE_DEHYDR_CYS"/>
    <property type="match status" value="1"/>
</dbReference>
<dbReference type="Gene3D" id="3.40.309.10">
    <property type="entry name" value="Aldehyde Dehydrogenase, Chain A, domain 2"/>
    <property type="match status" value="1"/>
</dbReference>
<dbReference type="FunFam" id="3.40.309.10:FF:000004">
    <property type="entry name" value="Succinate-semialdehyde dehydrogenase I"/>
    <property type="match status" value="1"/>
</dbReference>
<sequence length="477" mass="51983">MLYINGEWTPSVSNKSFTIYNPATKEKVGEMAYGNKEDTEMAISSAEQAFKTWKRKTAGEKSAFLKTFADQLRVRAEDIARTITLEMGKPLRESIGEVNLAISYVDWYAEEAKRIYGDTIPASSIDKRIFVFQEPVGVVAAITPWNFPAAMITRKIAPALAAGCAVVVKPASATPLTAKLIFEALDAAGLPKGVANLVTGPSQEIASTFNESFAVRKLTFTGSTEVGIELMRGAADTVKKVAMELGGHAPYIVFEDADLETAVDGAIASKFRNAGQTCVCTNRIYVHQSIADEFGQLFAKKVRKLAIGNGLDENTDIGPLINRESLSKISSQINDAINLGGKVIAGGKEVKFEQMEGCFFEPTIINYATDEMNIAKEETFGPIAPIFTFQSEAEVVERANHFQYGLAAYCYTNDFSRAIRMMENLEYGIVGINDEMPTTAQAPFGGVKASGVGREGGKYGLQEYLVEKYVSMKIKQN</sequence>
<dbReference type="GO" id="GO:0009450">
    <property type="term" value="P:gamma-aminobutyric acid catabolic process"/>
    <property type="evidence" value="ECO:0007669"/>
    <property type="project" value="TreeGrafter"/>
</dbReference>
<dbReference type="SUPFAM" id="SSF53720">
    <property type="entry name" value="ALDH-like"/>
    <property type="match status" value="1"/>
</dbReference>
<dbReference type="InterPro" id="IPR015590">
    <property type="entry name" value="Aldehyde_DH_dom"/>
</dbReference>
<dbReference type="PATRIC" id="fig|1408103.3.peg.134"/>
<dbReference type="Proteomes" id="UP000034166">
    <property type="component" value="Unassembled WGS sequence"/>
</dbReference>
<dbReference type="InterPro" id="IPR016162">
    <property type="entry name" value="Ald_DH_N"/>
</dbReference>
<dbReference type="InterPro" id="IPR050740">
    <property type="entry name" value="Aldehyde_DH_Superfamily"/>
</dbReference>
<evidence type="ECO:0000313" key="5">
    <source>
        <dbReference type="Proteomes" id="UP000034166"/>
    </source>
</evidence>
<reference evidence="4 5" key="1">
    <citation type="submission" date="2015-04" db="EMBL/GenBank/DDBJ databases">
        <title>Taxonomic description and genome sequence of Bacillus campisalis sp. nov., a novel member of the genus Bacillus isolated from solar saltern.</title>
        <authorList>
            <person name="Mathan Kumar R."/>
            <person name="Kaur G."/>
            <person name="Kumar A."/>
            <person name="Singh N.K."/>
            <person name="Kaur N."/>
            <person name="Kumar N."/>
            <person name="Mayilraj S."/>
        </authorList>
    </citation>
    <scope>NUCLEOTIDE SEQUENCE [LARGE SCALE GENOMIC DNA]</scope>
    <source>
        <strain evidence="4 5">SA2-6</strain>
    </source>
</reference>
<evidence type="ECO:0000256" key="2">
    <source>
        <dbReference type="ARBA" id="ARBA00023002"/>
    </source>
</evidence>
<dbReference type="Gene3D" id="3.40.605.10">
    <property type="entry name" value="Aldehyde Dehydrogenase, Chain A, domain 1"/>
    <property type="match status" value="1"/>
</dbReference>
<dbReference type="InterPro" id="IPR016160">
    <property type="entry name" value="Ald_DH_CS_CYS"/>
</dbReference>
<gene>
    <name evidence="4" type="primary">gabD</name>
    <name evidence="4" type="ORF">WQ57_00605</name>
</gene>
<comment type="similarity">
    <text evidence="1">Belongs to the aldehyde dehydrogenase family.</text>
</comment>
<dbReference type="PANTHER" id="PTHR43353:SF5">
    <property type="entry name" value="SUCCINATE-SEMIALDEHYDE DEHYDROGENASE, MITOCHONDRIAL"/>
    <property type="match status" value="1"/>
</dbReference>
<dbReference type="GO" id="GO:0004777">
    <property type="term" value="F:succinate-semialdehyde dehydrogenase (NAD+) activity"/>
    <property type="evidence" value="ECO:0007669"/>
    <property type="project" value="TreeGrafter"/>
</dbReference>
<accession>A0A0M2T3K0</accession>
<dbReference type="OrthoDB" id="9762913at2"/>
<dbReference type="EMBL" id="LAYY01000001">
    <property type="protein sequence ID" value="KKK39832.1"/>
    <property type="molecule type" value="Genomic_DNA"/>
</dbReference>
<dbReference type="EC" id="1.2.1.16" evidence="4"/>
<evidence type="ECO:0000313" key="4">
    <source>
        <dbReference type="EMBL" id="KKK39832.1"/>
    </source>
</evidence>
<dbReference type="PANTHER" id="PTHR43353">
    <property type="entry name" value="SUCCINATE-SEMIALDEHYDE DEHYDROGENASE, MITOCHONDRIAL"/>
    <property type="match status" value="1"/>
</dbReference>
<dbReference type="Pfam" id="PF00171">
    <property type="entry name" value="Aldedh"/>
    <property type="match status" value="1"/>
</dbReference>
<keyword evidence="2 4" id="KW-0560">Oxidoreductase</keyword>